<dbReference type="Pfam" id="PF00071">
    <property type="entry name" value="Ras"/>
    <property type="match status" value="1"/>
</dbReference>
<dbReference type="PROSITE" id="PS51420">
    <property type="entry name" value="RHO"/>
    <property type="match status" value="1"/>
</dbReference>
<keyword evidence="6" id="KW-0342">GTP-binding</keyword>
<comment type="similarity">
    <text evidence="2">Belongs to the small GTPase superfamily. Rho family.</text>
</comment>
<evidence type="ECO:0000256" key="9">
    <source>
        <dbReference type="ARBA" id="ARBA00023289"/>
    </source>
</evidence>
<dbReference type="PROSITE" id="PS51419">
    <property type="entry name" value="RAB"/>
    <property type="match status" value="1"/>
</dbReference>
<dbReference type="SMART" id="SM00173">
    <property type="entry name" value="RAS"/>
    <property type="match status" value="1"/>
</dbReference>
<dbReference type="GO" id="GO:0001667">
    <property type="term" value="P:ameboidal-type cell migration"/>
    <property type="evidence" value="ECO:0007669"/>
    <property type="project" value="UniProtKB-ARBA"/>
</dbReference>
<dbReference type="GO" id="GO:0003006">
    <property type="term" value="P:developmental process involved in reproduction"/>
    <property type="evidence" value="ECO:0007669"/>
    <property type="project" value="UniProtKB-ARBA"/>
</dbReference>
<protein>
    <submittedName>
        <fullName evidence="10">Uncharacterized protein</fullName>
    </submittedName>
</protein>
<evidence type="ECO:0000256" key="3">
    <source>
        <dbReference type="ARBA" id="ARBA00022475"/>
    </source>
</evidence>
<evidence type="ECO:0000256" key="5">
    <source>
        <dbReference type="ARBA" id="ARBA00022741"/>
    </source>
</evidence>
<sequence>MAPKKRNKKSAVRKVKIITAGDGAVGKTSLLVTYSCKRFPVVYTPTICDSFAENRIIDGQEFFITFWDTAGQEGYERLRSLSYPETDCVLLCYSIDNKASFYNIEKNWIAEIRHYCPDIPVILVATKVDQREEDKLDKLITHSEGDLLAQKLKLASFMECSALKNEGVNEVITEAIKCIHKNTNRRKRKCSIL</sequence>
<keyword evidence="9" id="KW-0636">Prenylation</keyword>
<keyword evidence="3" id="KW-1003">Cell membrane</keyword>
<dbReference type="PRINTS" id="PR00449">
    <property type="entry name" value="RASTRNSFRMNG"/>
</dbReference>
<dbReference type="GO" id="GO:0035006">
    <property type="term" value="P:melanization defense response"/>
    <property type="evidence" value="ECO:0007669"/>
    <property type="project" value="UniProtKB-ARBA"/>
</dbReference>
<dbReference type="Gene3D" id="3.40.50.300">
    <property type="entry name" value="P-loop containing nucleotide triphosphate hydrolases"/>
    <property type="match status" value="1"/>
</dbReference>
<dbReference type="InterPro" id="IPR003578">
    <property type="entry name" value="Small_GTPase_Rho"/>
</dbReference>
<dbReference type="GO" id="GO:0003924">
    <property type="term" value="F:GTPase activity"/>
    <property type="evidence" value="ECO:0007669"/>
    <property type="project" value="InterPro"/>
</dbReference>
<evidence type="ECO:0000256" key="1">
    <source>
        <dbReference type="ARBA" id="ARBA00004342"/>
    </source>
</evidence>
<dbReference type="EMBL" id="GEDC01019776">
    <property type="protein sequence ID" value="JAS17522.1"/>
    <property type="molecule type" value="Transcribed_RNA"/>
</dbReference>
<dbReference type="InterPro" id="IPR027417">
    <property type="entry name" value="P-loop_NTPase"/>
</dbReference>
<keyword evidence="4" id="KW-0488">Methylation</keyword>
<dbReference type="FunFam" id="3.40.50.300:FF:000983">
    <property type="entry name" value="Rho family GTPase"/>
    <property type="match status" value="1"/>
</dbReference>
<evidence type="ECO:0000256" key="6">
    <source>
        <dbReference type="ARBA" id="ARBA00023134"/>
    </source>
</evidence>
<evidence type="ECO:0000256" key="8">
    <source>
        <dbReference type="ARBA" id="ARBA00023288"/>
    </source>
</evidence>
<dbReference type="SUPFAM" id="SSF52540">
    <property type="entry name" value="P-loop containing nucleoside triphosphate hydrolases"/>
    <property type="match status" value="1"/>
</dbReference>
<dbReference type="AlphaFoldDB" id="A0A1B6CVK1"/>
<dbReference type="NCBIfam" id="TIGR00231">
    <property type="entry name" value="small_GTP"/>
    <property type="match status" value="1"/>
</dbReference>
<reference evidence="10" key="1">
    <citation type="submission" date="2015-12" db="EMBL/GenBank/DDBJ databases">
        <title>De novo transcriptome assembly of four potential Pierce s Disease insect vectors from Arizona vineyards.</title>
        <authorList>
            <person name="Tassone E.E."/>
        </authorList>
    </citation>
    <scope>NUCLEOTIDE SEQUENCE</scope>
</reference>
<dbReference type="PROSITE" id="PS51421">
    <property type="entry name" value="RAS"/>
    <property type="match status" value="1"/>
</dbReference>
<dbReference type="PANTHER" id="PTHR24072">
    <property type="entry name" value="RHO FAMILY GTPASE"/>
    <property type="match status" value="1"/>
</dbReference>
<evidence type="ECO:0000313" key="10">
    <source>
        <dbReference type="EMBL" id="JAS17522.1"/>
    </source>
</evidence>
<keyword evidence="5" id="KW-0547">Nucleotide-binding</keyword>
<organism evidence="10">
    <name type="scientific">Clastoptera arizonana</name>
    <name type="common">Arizona spittle bug</name>
    <dbReference type="NCBI Taxonomy" id="38151"/>
    <lineage>
        <taxon>Eukaryota</taxon>
        <taxon>Metazoa</taxon>
        <taxon>Ecdysozoa</taxon>
        <taxon>Arthropoda</taxon>
        <taxon>Hexapoda</taxon>
        <taxon>Insecta</taxon>
        <taxon>Pterygota</taxon>
        <taxon>Neoptera</taxon>
        <taxon>Paraneoptera</taxon>
        <taxon>Hemiptera</taxon>
        <taxon>Auchenorrhyncha</taxon>
        <taxon>Cercopoidea</taxon>
        <taxon>Clastopteridae</taxon>
        <taxon>Clastoptera</taxon>
    </lineage>
</organism>
<comment type="subcellular location">
    <subcellularLocation>
        <location evidence="1">Cell membrane</location>
        <topology evidence="1">Lipid-anchor</topology>
        <orientation evidence="1">Cytoplasmic side</orientation>
    </subcellularLocation>
</comment>
<accession>A0A1B6CVK1</accession>
<evidence type="ECO:0000256" key="7">
    <source>
        <dbReference type="ARBA" id="ARBA00023136"/>
    </source>
</evidence>
<keyword evidence="7" id="KW-0472">Membrane</keyword>
<proteinExistence type="inferred from homology"/>
<gene>
    <name evidence="10" type="ORF">g.2551</name>
</gene>
<keyword evidence="8" id="KW-0449">Lipoprotein</keyword>
<dbReference type="GO" id="GO:0007264">
    <property type="term" value="P:small GTPase-mediated signal transduction"/>
    <property type="evidence" value="ECO:0007669"/>
    <property type="project" value="InterPro"/>
</dbReference>
<dbReference type="GO" id="GO:0035099">
    <property type="term" value="P:hemocyte migration"/>
    <property type="evidence" value="ECO:0007669"/>
    <property type="project" value="UniProtKB-ARBA"/>
</dbReference>
<evidence type="ECO:0000256" key="4">
    <source>
        <dbReference type="ARBA" id="ARBA00022481"/>
    </source>
</evidence>
<dbReference type="GO" id="GO:0022412">
    <property type="term" value="P:cellular process involved in reproduction in multicellular organism"/>
    <property type="evidence" value="ECO:0007669"/>
    <property type="project" value="UniProtKB-ARBA"/>
</dbReference>
<evidence type="ECO:0000256" key="2">
    <source>
        <dbReference type="ARBA" id="ARBA00010142"/>
    </source>
</evidence>
<dbReference type="CDD" id="cd00157">
    <property type="entry name" value="Rho"/>
    <property type="match status" value="1"/>
</dbReference>
<name>A0A1B6CVK1_9HEMI</name>
<dbReference type="SMART" id="SM00174">
    <property type="entry name" value="RHO"/>
    <property type="match status" value="1"/>
</dbReference>
<dbReference type="InterPro" id="IPR005225">
    <property type="entry name" value="Small_GTP-bd"/>
</dbReference>
<dbReference type="GO" id="GO:0005886">
    <property type="term" value="C:plasma membrane"/>
    <property type="evidence" value="ECO:0007669"/>
    <property type="project" value="UniProtKB-SubCell"/>
</dbReference>
<dbReference type="GO" id="GO:0005525">
    <property type="term" value="F:GTP binding"/>
    <property type="evidence" value="ECO:0007669"/>
    <property type="project" value="UniProtKB-KW"/>
</dbReference>
<dbReference type="InterPro" id="IPR001806">
    <property type="entry name" value="Small_GTPase"/>
</dbReference>
<dbReference type="SMART" id="SM00175">
    <property type="entry name" value="RAB"/>
    <property type="match status" value="1"/>
</dbReference>